<proteinExistence type="predicted"/>
<feature type="compositionally biased region" description="Polar residues" evidence="1">
    <location>
        <begin position="289"/>
        <end position="298"/>
    </location>
</feature>
<dbReference type="Proteomes" id="UP000000768">
    <property type="component" value="Chromosome 9"/>
</dbReference>
<feature type="domain" description="DUF1664" evidence="3">
    <location>
        <begin position="138"/>
        <end position="203"/>
    </location>
</feature>
<dbReference type="STRING" id="4558.A0A1Z5R187"/>
<name>A0A1Z5R187_SORBI</name>
<keyword evidence="2" id="KW-0732">Signal</keyword>
<organism evidence="4 5">
    <name type="scientific">Sorghum bicolor</name>
    <name type="common">Sorghum</name>
    <name type="synonym">Sorghum vulgare</name>
    <dbReference type="NCBI Taxonomy" id="4558"/>
    <lineage>
        <taxon>Eukaryota</taxon>
        <taxon>Viridiplantae</taxon>
        <taxon>Streptophyta</taxon>
        <taxon>Embryophyta</taxon>
        <taxon>Tracheophyta</taxon>
        <taxon>Spermatophyta</taxon>
        <taxon>Magnoliopsida</taxon>
        <taxon>Liliopsida</taxon>
        <taxon>Poales</taxon>
        <taxon>Poaceae</taxon>
        <taxon>PACMAD clade</taxon>
        <taxon>Panicoideae</taxon>
        <taxon>Andropogonodae</taxon>
        <taxon>Andropogoneae</taxon>
        <taxon>Sorghinae</taxon>
        <taxon>Sorghum</taxon>
    </lineage>
</organism>
<dbReference type="PANTHER" id="PTHR47289">
    <property type="entry name" value="TRANSCRIPTION FACTOR, PUTATIVE (DUF1664)-RELATED"/>
    <property type="match status" value="1"/>
</dbReference>
<feature type="compositionally biased region" description="Low complexity" evidence="1">
    <location>
        <begin position="274"/>
        <end position="287"/>
    </location>
</feature>
<evidence type="ECO:0000256" key="1">
    <source>
        <dbReference type="SAM" id="MobiDB-lite"/>
    </source>
</evidence>
<evidence type="ECO:0000313" key="4">
    <source>
        <dbReference type="EMBL" id="OQU77195.1"/>
    </source>
</evidence>
<reference evidence="4 5" key="1">
    <citation type="journal article" date="2009" name="Nature">
        <title>The Sorghum bicolor genome and the diversification of grasses.</title>
        <authorList>
            <person name="Paterson A.H."/>
            <person name="Bowers J.E."/>
            <person name="Bruggmann R."/>
            <person name="Dubchak I."/>
            <person name="Grimwood J."/>
            <person name="Gundlach H."/>
            <person name="Haberer G."/>
            <person name="Hellsten U."/>
            <person name="Mitros T."/>
            <person name="Poliakov A."/>
            <person name="Schmutz J."/>
            <person name="Spannagl M."/>
            <person name="Tang H."/>
            <person name="Wang X."/>
            <person name="Wicker T."/>
            <person name="Bharti A.K."/>
            <person name="Chapman J."/>
            <person name="Feltus F.A."/>
            <person name="Gowik U."/>
            <person name="Grigoriev I.V."/>
            <person name="Lyons E."/>
            <person name="Maher C.A."/>
            <person name="Martis M."/>
            <person name="Narechania A."/>
            <person name="Otillar R.P."/>
            <person name="Penning B.W."/>
            <person name="Salamov A.A."/>
            <person name="Wang Y."/>
            <person name="Zhang L."/>
            <person name="Carpita N.C."/>
            <person name="Freeling M."/>
            <person name="Gingle A.R."/>
            <person name="Hash C.T."/>
            <person name="Keller B."/>
            <person name="Klein P."/>
            <person name="Kresovich S."/>
            <person name="McCann M.C."/>
            <person name="Ming R."/>
            <person name="Peterson D.G."/>
            <person name="Mehboob-ur-Rahman"/>
            <person name="Ware D."/>
            <person name="Westhoff P."/>
            <person name="Mayer K.F."/>
            <person name="Messing J."/>
            <person name="Rokhsar D.S."/>
        </authorList>
    </citation>
    <scope>NUCLEOTIDE SEQUENCE [LARGE SCALE GENOMIC DNA]</scope>
    <source>
        <strain evidence="5">cv. BTx623</strain>
    </source>
</reference>
<sequence>MVLGGVLILLGSGSSSLPFPTLKPLLSLLRLLISRRGGVAGSVLTGDAKLPKLGDVFSGATEFVKKHGKEGGATTKSGSSDQNQLLSQINNLREEIQTLATTPNTIVTAAANSGPNTYTITAIVVAGAIGYAYIKWKVTRKHLAGRIDRVDISLDETQQIIEGTRDEVGIIHGDLSAFQEDLQSVNLVVRTLESKMGRLESSQDQTVDGINHLSLEPPVSLVAESPRAETSMQVSPAAEGPETVSQEQEQEGVGRTCRHTRNREGASEEKSSHSHGASSSSSAAKAAITKTQNPSSSRLGGLWMPVVGTLLRASALS</sequence>
<dbReference type="OMA" id="LEYTQDH"/>
<feature type="region of interest" description="Disordered" evidence="1">
    <location>
        <begin position="224"/>
        <end position="301"/>
    </location>
</feature>
<feature type="signal peptide" evidence="2">
    <location>
        <begin position="1"/>
        <end position="16"/>
    </location>
</feature>
<evidence type="ECO:0000256" key="2">
    <source>
        <dbReference type="SAM" id="SignalP"/>
    </source>
</evidence>
<accession>A0A1Z5R187</accession>
<feature type="chain" id="PRO_5013029436" description="DUF1664 domain-containing protein" evidence="2">
    <location>
        <begin position="17"/>
        <end position="317"/>
    </location>
</feature>
<dbReference type="InParanoid" id="A0A1Z5R187"/>
<reference evidence="5" key="2">
    <citation type="journal article" date="2018" name="Plant J.">
        <title>The Sorghum bicolor reference genome: improved assembly, gene annotations, a transcriptome atlas, and signatures of genome organization.</title>
        <authorList>
            <person name="McCormick R.F."/>
            <person name="Truong S.K."/>
            <person name="Sreedasyam A."/>
            <person name="Jenkins J."/>
            <person name="Shu S."/>
            <person name="Sims D."/>
            <person name="Kennedy M."/>
            <person name="Amirebrahimi M."/>
            <person name="Weers B.D."/>
            <person name="McKinley B."/>
            <person name="Mattison A."/>
            <person name="Morishige D.T."/>
            <person name="Grimwood J."/>
            <person name="Schmutz J."/>
            <person name="Mullet J.E."/>
        </authorList>
    </citation>
    <scope>NUCLEOTIDE SEQUENCE [LARGE SCALE GENOMIC DNA]</scope>
    <source>
        <strain evidence="5">cv. BTx623</strain>
    </source>
</reference>
<evidence type="ECO:0000313" key="5">
    <source>
        <dbReference type="Proteomes" id="UP000000768"/>
    </source>
</evidence>
<protein>
    <recommendedName>
        <fullName evidence="3">DUF1664 domain-containing protein</fullName>
    </recommendedName>
</protein>
<dbReference type="InterPro" id="IPR012458">
    <property type="entry name" value="DUF1664"/>
</dbReference>
<dbReference type="Gramene" id="OQU77195">
    <property type="protein sequence ID" value="OQU77195"/>
    <property type="gene ID" value="SORBI_3009G002100"/>
</dbReference>
<evidence type="ECO:0000259" key="3">
    <source>
        <dbReference type="Pfam" id="PF07889"/>
    </source>
</evidence>
<keyword evidence="5" id="KW-1185">Reference proteome</keyword>
<dbReference type="Pfam" id="PF07889">
    <property type="entry name" value="DUF1664"/>
    <property type="match status" value="1"/>
</dbReference>
<dbReference type="EMBL" id="CM000768">
    <property type="protein sequence ID" value="OQU77195.1"/>
    <property type="molecule type" value="Genomic_DNA"/>
</dbReference>
<dbReference type="AlphaFoldDB" id="A0A1Z5R187"/>
<feature type="compositionally biased region" description="Basic and acidic residues" evidence="1">
    <location>
        <begin position="262"/>
        <end position="272"/>
    </location>
</feature>
<dbReference type="PANTHER" id="PTHR47289:SF3">
    <property type="entry name" value="OS01G0112300 PROTEIN"/>
    <property type="match status" value="1"/>
</dbReference>
<gene>
    <name evidence="4" type="ORF">SORBI_3009G002100</name>
</gene>